<proteinExistence type="predicted"/>
<protein>
    <submittedName>
        <fullName evidence="2">Uncharacterized protein</fullName>
    </submittedName>
</protein>
<evidence type="ECO:0000313" key="1">
    <source>
        <dbReference type="Proteomes" id="UP000887576"/>
    </source>
</evidence>
<organism evidence="1 2">
    <name type="scientific">Panagrolaimus sp. JU765</name>
    <dbReference type="NCBI Taxonomy" id="591449"/>
    <lineage>
        <taxon>Eukaryota</taxon>
        <taxon>Metazoa</taxon>
        <taxon>Ecdysozoa</taxon>
        <taxon>Nematoda</taxon>
        <taxon>Chromadorea</taxon>
        <taxon>Rhabditida</taxon>
        <taxon>Tylenchina</taxon>
        <taxon>Panagrolaimomorpha</taxon>
        <taxon>Panagrolaimoidea</taxon>
        <taxon>Panagrolaimidae</taxon>
        <taxon>Panagrolaimus</taxon>
    </lineage>
</organism>
<dbReference type="WBParaSite" id="JU765_v2.g5865.t1">
    <property type="protein sequence ID" value="JU765_v2.g5865.t1"/>
    <property type="gene ID" value="JU765_v2.g5865"/>
</dbReference>
<evidence type="ECO:0000313" key="2">
    <source>
        <dbReference type="WBParaSite" id="JU765_v2.g5865.t1"/>
    </source>
</evidence>
<reference evidence="2" key="1">
    <citation type="submission" date="2022-11" db="UniProtKB">
        <authorList>
            <consortium name="WormBaseParasite"/>
        </authorList>
    </citation>
    <scope>IDENTIFICATION</scope>
</reference>
<accession>A0AC34REG9</accession>
<dbReference type="Proteomes" id="UP000887576">
    <property type="component" value="Unplaced"/>
</dbReference>
<name>A0AC34REG9_9BILA</name>
<sequence length="387" mass="45409">MLTKMNFINSQRLPRHFRAYHNYYSRLEDKNFPCNNAGKEYIEWAMYKGRHMHYSVYMDTTEDLNAYLFFNSNGDICEYHIPIDQLKQSDINDDEPHYPALIHNYKRFKGLRFDAPEGYKYVTPLMAVDAAARTLNFMVISLINPSDLKLIYYRFTSVYKNEPLEWKKFDMTPHFLPAFRNAKFVEEDYNHRFLVNWTHNDPKNCQLEPLGGLFSFECMHSYGVPYHGHVLWGFQSMSDIKESCNDDRLIMGLERHHCDFQIKSKIPRPSTTAPPSNNSIPQPAKRTLKYCDYFYSNIIGLSAVGVFNIILLIIFGILICIERKGARRKKIAEQRADHETTIDGKSTKFTTNQDLTVMPSKNKKKIKKESKKSQPKTKPKKGKNRYE</sequence>